<gene>
    <name evidence="2" type="ORF">JP75_09600</name>
</gene>
<accession>A0A087M2P4</accession>
<dbReference type="AlphaFoldDB" id="A0A087M2P4"/>
<evidence type="ECO:0000256" key="1">
    <source>
        <dbReference type="SAM" id="MobiDB-lite"/>
    </source>
</evidence>
<dbReference type="EMBL" id="JQGC01000007">
    <property type="protein sequence ID" value="KFL31147.1"/>
    <property type="molecule type" value="Genomic_DNA"/>
</dbReference>
<protein>
    <submittedName>
        <fullName evidence="2">Uncharacterized protein</fullName>
    </submittedName>
</protein>
<organism evidence="2 3">
    <name type="scientific">Devosia riboflavina</name>
    <dbReference type="NCBI Taxonomy" id="46914"/>
    <lineage>
        <taxon>Bacteria</taxon>
        <taxon>Pseudomonadati</taxon>
        <taxon>Pseudomonadota</taxon>
        <taxon>Alphaproteobacteria</taxon>
        <taxon>Hyphomicrobiales</taxon>
        <taxon>Devosiaceae</taxon>
        <taxon>Devosia</taxon>
    </lineage>
</organism>
<feature type="compositionally biased region" description="Basic and acidic residues" evidence="1">
    <location>
        <begin position="98"/>
        <end position="120"/>
    </location>
</feature>
<proteinExistence type="predicted"/>
<comment type="caution">
    <text evidence="2">The sequence shown here is derived from an EMBL/GenBank/DDBJ whole genome shotgun (WGS) entry which is preliminary data.</text>
</comment>
<feature type="region of interest" description="Disordered" evidence="1">
    <location>
        <begin position="98"/>
        <end position="131"/>
    </location>
</feature>
<dbReference type="Proteomes" id="UP000028981">
    <property type="component" value="Unassembled WGS sequence"/>
</dbReference>
<evidence type="ECO:0000313" key="2">
    <source>
        <dbReference type="EMBL" id="KFL31147.1"/>
    </source>
</evidence>
<dbReference type="OrthoDB" id="7951138at2"/>
<keyword evidence="3" id="KW-1185">Reference proteome</keyword>
<dbReference type="STRING" id="46914.JP75_09600"/>
<dbReference type="RefSeq" id="WP_035082190.1">
    <property type="nucleotide sequence ID" value="NZ_JQGC01000007.1"/>
</dbReference>
<reference evidence="2 3" key="1">
    <citation type="submission" date="2014-08" db="EMBL/GenBank/DDBJ databases">
        <authorList>
            <person name="Hassan Y.I."/>
            <person name="Lepp D."/>
            <person name="Zhou T."/>
        </authorList>
    </citation>
    <scope>NUCLEOTIDE SEQUENCE [LARGE SCALE GENOMIC DNA]</scope>
    <source>
        <strain evidence="2 3">IFO13584</strain>
    </source>
</reference>
<name>A0A087M2P4_9HYPH</name>
<sequence>MNAIAIDASKQTDPFVDWPVDTDRISRAAAESFKSGAPDPWTIVEAECVIDLIDAELAALTERERRGETVSASLRRLKAMRTEVMLAINTLKKVEEEFDQAERHPAHDRSEGLSDFRREAGASPEAFSIAT</sequence>
<evidence type="ECO:0000313" key="3">
    <source>
        <dbReference type="Proteomes" id="UP000028981"/>
    </source>
</evidence>